<evidence type="ECO:0000313" key="2">
    <source>
        <dbReference type="EMBL" id="GID60291.1"/>
    </source>
</evidence>
<name>A0ABQ3XP74_9ACTN</name>
<organism evidence="2 3">
    <name type="scientific">Actinoplanes couchii</name>
    <dbReference type="NCBI Taxonomy" id="403638"/>
    <lineage>
        <taxon>Bacteria</taxon>
        <taxon>Bacillati</taxon>
        <taxon>Actinomycetota</taxon>
        <taxon>Actinomycetes</taxon>
        <taxon>Micromonosporales</taxon>
        <taxon>Micromonosporaceae</taxon>
        <taxon>Actinoplanes</taxon>
    </lineage>
</organism>
<dbReference type="Proteomes" id="UP000612282">
    <property type="component" value="Unassembled WGS sequence"/>
</dbReference>
<accession>A0ABQ3XP74</accession>
<protein>
    <submittedName>
        <fullName evidence="2">Uncharacterized protein</fullName>
    </submittedName>
</protein>
<sequence>MTRAGDIGEQTEMAGDAGAAAAYRAEAERARRAASVLREQVSRPAGGRSTPAPGSGQRARRL</sequence>
<keyword evidence="3" id="KW-1185">Reference proteome</keyword>
<proteinExistence type="predicted"/>
<feature type="region of interest" description="Disordered" evidence="1">
    <location>
        <begin position="1"/>
        <end position="62"/>
    </location>
</feature>
<reference evidence="2 3" key="1">
    <citation type="submission" date="2021-01" db="EMBL/GenBank/DDBJ databases">
        <title>Whole genome shotgun sequence of Actinoplanes couchii NBRC 106145.</title>
        <authorList>
            <person name="Komaki H."/>
            <person name="Tamura T."/>
        </authorList>
    </citation>
    <scope>NUCLEOTIDE SEQUENCE [LARGE SCALE GENOMIC DNA]</scope>
    <source>
        <strain evidence="2 3">NBRC 106145</strain>
    </source>
</reference>
<dbReference type="EMBL" id="BOMG01000106">
    <property type="protein sequence ID" value="GID60291.1"/>
    <property type="molecule type" value="Genomic_DNA"/>
</dbReference>
<comment type="caution">
    <text evidence="2">The sequence shown here is derived from an EMBL/GenBank/DDBJ whole genome shotgun (WGS) entry which is preliminary data.</text>
</comment>
<evidence type="ECO:0000256" key="1">
    <source>
        <dbReference type="SAM" id="MobiDB-lite"/>
    </source>
</evidence>
<dbReference type="RefSeq" id="WP_203807173.1">
    <property type="nucleotide sequence ID" value="NZ_BAAAQE010000009.1"/>
</dbReference>
<feature type="compositionally biased region" description="Low complexity" evidence="1">
    <location>
        <begin position="14"/>
        <end position="24"/>
    </location>
</feature>
<evidence type="ECO:0000313" key="3">
    <source>
        <dbReference type="Proteomes" id="UP000612282"/>
    </source>
</evidence>
<gene>
    <name evidence="2" type="ORF">Aco03nite_086950</name>
</gene>